<evidence type="ECO:0000313" key="3">
    <source>
        <dbReference type="Proteomes" id="UP001500013"/>
    </source>
</evidence>
<dbReference type="PROSITE" id="PS50995">
    <property type="entry name" value="HTH_MARR_2"/>
    <property type="match status" value="1"/>
</dbReference>
<accession>A0ABP5E7B6</accession>
<dbReference type="InterPro" id="IPR036390">
    <property type="entry name" value="WH_DNA-bd_sf"/>
</dbReference>
<keyword evidence="3" id="KW-1185">Reference proteome</keyword>
<evidence type="ECO:0000313" key="2">
    <source>
        <dbReference type="EMBL" id="GAA1992779.1"/>
    </source>
</evidence>
<name>A0ABP5E7B6_9MICO</name>
<sequence length="156" mass="16800">MLRVSVPSTLGNDLLRSAARLSRWASRHASFDVPFAQARLLALLDELGPSRVSTLAAADHSSQPTITTQLRRLEASGWVTRASDPDDARATVICLTDEGIAAIETVRRARLAVLSPVLDQLDDTGLDRVRIAVEVMNELLAAAADAPIPHNTRKDG</sequence>
<dbReference type="SMART" id="SM00347">
    <property type="entry name" value="HTH_MARR"/>
    <property type="match status" value="1"/>
</dbReference>
<dbReference type="InterPro" id="IPR000835">
    <property type="entry name" value="HTH_MarR-typ"/>
</dbReference>
<dbReference type="InterPro" id="IPR052526">
    <property type="entry name" value="HTH-type_Bedaq_tolerance"/>
</dbReference>
<dbReference type="Proteomes" id="UP001500013">
    <property type="component" value="Unassembled WGS sequence"/>
</dbReference>
<dbReference type="EMBL" id="BAAAPU010000011">
    <property type="protein sequence ID" value="GAA1992779.1"/>
    <property type="molecule type" value="Genomic_DNA"/>
</dbReference>
<gene>
    <name evidence="2" type="ORF">GCM10009817_38730</name>
</gene>
<dbReference type="Pfam" id="PF01047">
    <property type="entry name" value="MarR"/>
    <property type="match status" value="1"/>
</dbReference>
<comment type="caution">
    <text evidence="2">The sequence shown here is derived from an EMBL/GenBank/DDBJ whole genome shotgun (WGS) entry which is preliminary data.</text>
</comment>
<protein>
    <submittedName>
        <fullName evidence="2">MarR family transcriptional regulator</fullName>
    </submittedName>
</protein>
<feature type="domain" description="HTH marR-type" evidence="1">
    <location>
        <begin position="7"/>
        <end position="141"/>
    </location>
</feature>
<dbReference type="Gene3D" id="1.10.10.10">
    <property type="entry name" value="Winged helix-like DNA-binding domain superfamily/Winged helix DNA-binding domain"/>
    <property type="match status" value="1"/>
</dbReference>
<dbReference type="PANTHER" id="PTHR39515:SF2">
    <property type="entry name" value="HTH-TYPE TRANSCRIPTIONAL REGULATOR RV0880"/>
    <property type="match status" value="1"/>
</dbReference>
<proteinExistence type="predicted"/>
<dbReference type="SUPFAM" id="SSF46785">
    <property type="entry name" value="Winged helix' DNA-binding domain"/>
    <property type="match status" value="1"/>
</dbReference>
<reference evidence="3" key="1">
    <citation type="journal article" date="2019" name="Int. J. Syst. Evol. Microbiol.">
        <title>The Global Catalogue of Microorganisms (GCM) 10K type strain sequencing project: providing services to taxonomists for standard genome sequencing and annotation.</title>
        <authorList>
            <consortium name="The Broad Institute Genomics Platform"/>
            <consortium name="The Broad Institute Genome Sequencing Center for Infectious Disease"/>
            <person name="Wu L."/>
            <person name="Ma J."/>
        </authorList>
    </citation>
    <scope>NUCLEOTIDE SEQUENCE [LARGE SCALE GENOMIC DNA]</scope>
    <source>
        <strain evidence="3">JCM 15628</strain>
    </source>
</reference>
<evidence type="ECO:0000259" key="1">
    <source>
        <dbReference type="PROSITE" id="PS50995"/>
    </source>
</evidence>
<organism evidence="2 3">
    <name type="scientific">Terrabacter lapilli</name>
    <dbReference type="NCBI Taxonomy" id="436231"/>
    <lineage>
        <taxon>Bacteria</taxon>
        <taxon>Bacillati</taxon>
        <taxon>Actinomycetota</taxon>
        <taxon>Actinomycetes</taxon>
        <taxon>Micrococcales</taxon>
        <taxon>Intrasporangiaceae</taxon>
        <taxon>Terrabacter</taxon>
    </lineage>
</organism>
<dbReference type="PANTHER" id="PTHR39515">
    <property type="entry name" value="CONSERVED PROTEIN"/>
    <property type="match status" value="1"/>
</dbReference>
<dbReference type="InterPro" id="IPR036388">
    <property type="entry name" value="WH-like_DNA-bd_sf"/>
</dbReference>